<dbReference type="Proteomes" id="UP001162131">
    <property type="component" value="Unassembled WGS sequence"/>
</dbReference>
<name>A0AAU9K511_9CILI</name>
<keyword evidence="2" id="KW-1185">Reference proteome</keyword>
<dbReference type="EMBL" id="CAJZBQ010000056">
    <property type="protein sequence ID" value="CAG9332993.1"/>
    <property type="molecule type" value="Genomic_DNA"/>
</dbReference>
<proteinExistence type="predicted"/>
<dbReference type="AlphaFoldDB" id="A0AAU9K511"/>
<accession>A0AAU9K511</accession>
<sequence length="193" mass="21904">MGCGNNKQQAQEVEIPVGPTELFVKTETFDANAFFDDVIFLHPNSSLLNISAKEKVSQVNSNEFSIKPEDLEAEESLHAKNIRKTSEDEEAEVVKTAKKLDNSMDKKISKYPRKLTPIPNPPLPTTYTQFPLVNKPKPTSLFRERKIIFDAKPTDGFNFDFLDQIKQENIKTPKDDLDSLIKDLNSSSRVYVL</sequence>
<evidence type="ECO:0000313" key="1">
    <source>
        <dbReference type="EMBL" id="CAG9332993.1"/>
    </source>
</evidence>
<comment type="caution">
    <text evidence="1">The sequence shown here is derived from an EMBL/GenBank/DDBJ whole genome shotgun (WGS) entry which is preliminary data.</text>
</comment>
<protein>
    <submittedName>
        <fullName evidence="1">Uncharacterized protein</fullName>
    </submittedName>
</protein>
<gene>
    <name evidence="1" type="ORF">BSTOLATCC_MIC57814</name>
</gene>
<reference evidence="1" key="1">
    <citation type="submission" date="2021-09" db="EMBL/GenBank/DDBJ databases">
        <authorList>
            <consortium name="AG Swart"/>
            <person name="Singh M."/>
            <person name="Singh A."/>
            <person name="Seah K."/>
            <person name="Emmerich C."/>
        </authorList>
    </citation>
    <scope>NUCLEOTIDE SEQUENCE</scope>
    <source>
        <strain evidence="1">ATCC30299</strain>
    </source>
</reference>
<organism evidence="1 2">
    <name type="scientific">Blepharisma stoltei</name>
    <dbReference type="NCBI Taxonomy" id="1481888"/>
    <lineage>
        <taxon>Eukaryota</taxon>
        <taxon>Sar</taxon>
        <taxon>Alveolata</taxon>
        <taxon>Ciliophora</taxon>
        <taxon>Postciliodesmatophora</taxon>
        <taxon>Heterotrichea</taxon>
        <taxon>Heterotrichida</taxon>
        <taxon>Blepharismidae</taxon>
        <taxon>Blepharisma</taxon>
    </lineage>
</organism>
<evidence type="ECO:0000313" key="2">
    <source>
        <dbReference type="Proteomes" id="UP001162131"/>
    </source>
</evidence>